<dbReference type="AlphaFoldDB" id="A0A086J361"/>
<reference evidence="2 3" key="1">
    <citation type="journal article" date="2014" name="Genome Announc.">
        <title>Genome Sequence of the Microsporidian Species Nematocida sp1 Strain ERTm6 (ATCC PRA-372).</title>
        <authorList>
            <person name="Bakowski M.A."/>
            <person name="Priest M."/>
            <person name="Young S."/>
            <person name="Cuomo C.A."/>
            <person name="Troemel E.R."/>
        </authorList>
    </citation>
    <scope>NUCLEOTIDE SEQUENCE [LARGE SCALE GENOMIC DNA]</scope>
    <source>
        <strain evidence="2 3">ERTm6</strain>
    </source>
</reference>
<organism evidence="2 3">
    <name type="scientific">Nematocida ausubeli (strain ATCC PRA-371 / ERTm2)</name>
    <name type="common">Nematode killer fungus</name>
    <dbReference type="NCBI Taxonomy" id="1913371"/>
    <lineage>
        <taxon>Eukaryota</taxon>
        <taxon>Fungi</taxon>
        <taxon>Fungi incertae sedis</taxon>
        <taxon>Microsporidia</taxon>
        <taxon>Nematocida</taxon>
    </lineage>
</organism>
<dbReference type="EMBL" id="AKIJ01000002">
    <property type="protein sequence ID" value="KFG26579.1"/>
    <property type="molecule type" value="Genomic_DNA"/>
</dbReference>
<keyword evidence="1" id="KW-0812">Transmembrane</keyword>
<dbReference type="GeneID" id="77675703"/>
<comment type="caution">
    <text evidence="2">The sequence shown here is derived from an EMBL/GenBank/DDBJ whole genome shotgun (WGS) entry which is preliminary data.</text>
</comment>
<feature type="transmembrane region" description="Helical" evidence="1">
    <location>
        <begin position="106"/>
        <end position="124"/>
    </location>
</feature>
<dbReference type="Proteomes" id="UP000054524">
    <property type="component" value="Unassembled WGS sequence"/>
</dbReference>
<keyword evidence="3" id="KW-1185">Reference proteome</keyword>
<protein>
    <submittedName>
        <fullName evidence="2">Uncharacterized protein</fullName>
    </submittedName>
</protein>
<keyword evidence="1" id="KW-1133">Transmembrane helix</keyword>
<evidence type="ECO:0000313" key="2">
    <source>
        <dbReference type="EMBL" id="KFG26579.1"/>
    </source>
</evidence>
<dbReference type="RefSeq" id="XP_052905134.1">
    <property type="nucleotide sequence ID" value="XM_053048374.1"/>
</dbReference>
<gene>
    <name evidence="2" type="ORF">NESG_00730</name>
</gene>
<accession>A0A086J361</accession>
<name>A0A086J361_NEMA1</name>
<evidence type="ECO:0000256" key="1">
    <source>
        <dbReference type="SAM" id="Phobius"/>
    </source>
</evidence>
<evidence type="ECO:0000313" key="3">
    <source>
        <dbReference type="Proteomes" id="UP000054524"/>
    </source>
</evidence>
<keyword evidence="1" id="KW-0472">Membrane</keyword>
<sequence length="131" mass="14125">MKVPYLIIKSLGYALDRVLEVESNGLTGIQFSENVLPIGPTGSSLIVLDSPSAAKINYRIKIRNVHPLKIESGLHIADVVTVYADGSSKTTSVFNRPIIPDFTTPYLVFGVCGGIIVCLMSAYSKVLLSLI</sequence>
<proteinExistence type="predicted"/>
<dbReference type="HOGENOM" id="CLU_1971121_0_0_1"/>